<accession>A0PYK7</accession>
<dbReference type="EMBL" id="CP000382">
    <property type="protein sequence ID" value="ABK61139.1"/>
    <property type="molecule type" value="Genomic_DNA"/>
</dbReference>
<proteinExistence type="predicted"/>
<sequence>MELKIKDYEKFKAYYCGLCLSLKNNFGNLPRLSLNYDMTFLSILLDSLDKTKTNYNNHTCIVHPIKSRIFVVNNKALDYAAFCNVCLTYYKLLDDYNDDNSLQSKLVSLILKKYLKKQPNYNELKIYIEKKLNQLNSLEKNPQDKNLDEFAHPFADLTGFIISYYIENTDYKLDLYWLGYNLGKWIYIIDAYDDLEKDMKSHKFNPINLCINKDNLPYSELVKVISSRIDFILCNCAMECYSYFQNLPIQKNYDLLENILHYGLLEKMNIIFKRSESNNEKSL</sequence>
<dbReference type="eggNOG" id="ENOG502Z8PZ">
    <property type="taxonomic scope" value="Bacteria"/>
</dbReference>
<name>A0PYK7_CLONN</name>
<organism evidence="1 2">
    <name type="scientific">Clostridium novyi (strain NT)</name>
    <dbReference type="NCBI Taxonomy" id="386415"/>
    <lineage>
        <taxon>Bacteria</taxon>
        <taxon>Bacillati</taxon>
        <taxon>Bacillota</taxon>
        <taxon>Clostridia</taxon>
        <taxon>Eubacteriales</taxon>
        <taxon>Clostridiaceae</taxon>
        <taxon>Clostridium</taxon>
    </lineage>
</organism>
<dbReference type="HOGENOM" id="CLU_067295_0_0_9"/>
<dbReference type="Proteomes" id="UP000008220">
    <property type="component" value="Chromosome"/>
</dbReference>
<dbReference type="KEGG" id="cno:NT01CX_1377"/>
<evidence type="ECO:0000313" key="1">
    <source>
        <dbReference type="EMBL" id="ABK61139.1"/>
    </source>
</evidence>
<keyword evidence="2" id="KW-1185">Reference proteome</keyword>
<dbReference type="STRING" id="386415.NT01CX_1377"/>
<reference evidence="1 2" key="1">
    <citation type="journal article" date="2006" name="Nat. Biotechnol.">
        <title>The genome and transcriptomes of the anti-tumor agent Clostridium novyi-NT.</title>
        <authorList>
            <person name="Bettegowda C."/>
            <person name="Huang X."/>
            <person name="Lin J."/>
            <person name="Cheong I."/>
            <person name="Kohli M."/>
            <person name="Szabo S.A."/>
            <person name="Zhang X."/>
            <person name="Diaz L.A. Jr."/>
            <person name="Velculescu V.E."/>
            <person name="Parmigiani G."/>
            <person name="Kinzler K.W."/>
            <person name="Vogelstein B."/>
            <person name="Zhou S."/>
        </authorList>
    </citation>
    <scope>NUCLEOTIDE SEQUENCE [LARGE SCALE GENOMIC DNA]</scope>
    <source>
        <strain evidence="1 2">NT</strain>
    </source>
</reference>
<dbReference type="AlphaFoldDB" id="A0PYK7"/>
<evidence type="ECO:0000313" key="2">
    <source>
        <dbReference type="Proteomes" id="UP000008220"/>
    </source>
</evidence>
<dbReference type="InterPro" id="IPR043740">
    <property type="entry name" value="DUF5685"/>
</dbReference>
<gene>
    <name evidence="1" type="ordered locus">NT01CX_1377</name>
</gene>
<dbReference type="Pfam" id="PF18937">
    <property type="entry name" value="DUF5685"/>
    <property type="match status" value="1"/>
</dbReference>
<protein>
    <submittedName>
        <fullName evidence="1">Uncharacterized protein</fullName>
    </submittedName>
</protein>